<gene>
    <name evidence="1" type="primary">Dgri\GH13880</name>
    <name evidence="1" type="ORF">Dgri_GH13880</name>
</gene>
<accession>B4JP67</accession>
<dbReference type="AlphaFoldDB" id="B4JP67"/>
<dbReference type="OrthoDB" id="7858638at2759"/>
<dbReference type="FunCoup" id="B4JP67">
    <property type="interactions" value="92"/>
</dbReference>
<dbReference type="HOGENOM" id="CLU_1373550_0_0_1"/>
<dbReference type="InParanoid" id="B4JP67"/>
<dbReference type="KEGG" id="dgr:6567185"/>
<reference evidence="1 2" key="1">
    <citation type="journal article" date="2007" name="Nature">
        <title>Evolution of genes and genomes on the Drosophila phylogeny.</title>
        <authorList>
            <consortium name="Drosophila 12 Genomes Consortium"/>
            <person name="Clark A.G."/>
            <person name="Eisen M.B."/>
            <person name="Smith D.R."/>
            <person name="Bergman C.M."/>
            <person name="Oliver B."/>
            <person name="Markow T.A."/>
            <person name="Kaufman T.C."/>
            <person name="Kellis M."/>
            <person name="Gelbart W."/>
            <person name="Iyer V.N."/>
            <person name="Pollard D.A."/>
            <person name="Sackton T.B."/>
            <person name="Larracuente A.M."/>
            <person name="Singh N.D."/>
            <person name="Abad J.P."/>
            <person name="Abt D.N."/>
            <person name="Adryan B."/>
            <person name="Aguade M."/>
            <person name="Akashi H."/>
            <person name="Anderson W.W."/>
            <person name="Aquadro C.F."/>
            <person name="Ardell D.H."/>
            <person name="Arguello R."/>
            <person name="Artieri C.G."/>
            <person name="Barbash D.A."/>
            <person name="Barker D."/>
            <person name="Barsanti P."/>
            <person name="Batterham P."/>
            <person name="Batzoglou S."/>
            <person name="Begun D."/>
            <person name="Bhutkar A."/>
            <person name="Blanco E."/>
            <person name="Bosak S.A."/>
            <person name="Bradley R.K."/>
            <person name="Brand A.D."/>
            <person name="Brent M.R."/>
            <person name="Brooks A.N."/>
            <person name="Brown R.H."/>
            <person name="Butlin R.K."/>
            <person name="Caggese C."/>
            <person name="Calvi B.R."/>
            <person name="Bernardo de Carvalho A."/>
            <person name="Caspi A."/>
            <person name="Castrezana S."/>
            <person name="Celniker S.E."/>
            <person name="Chang J.L."/>
            <person name="Chapple C."/>
            <person name="Chatterji S."/>
            <person name="Chinwalla A."/>
            <person name="Civetta A."/>
            <person name="Clifton S.W."/>
            <person name="Comeron J.M."/>
            <person name="Costello J.C."/>
            <person name="Coyne J.A."/>
            <person name="Daub J."/>
            <person name="David R.G."/>
            <person name="Delcher A.L."/>
            <person name="Delehaunty K."/>
            <person name="Do C.B."/>
            <person name="Ebling H."/>
            <person name="Edwards K."/>
            <person name="Eickbush T."/>
            <person name="Evans J.D."/>
            <person name="Filipski A."/>
            <person name="Findeiss S."/>
            <person name="Freyhult E."/>
            <person name="Fulton L."/>
            <person name="Fulton R."/>
            <person name="Garcia A.C."/>
            <person name="Gardiner A."/>
            <person name="Garfield D.A."/>
            <person name="Garvin B.E."/>
            <person name="Gibson G."/>
            <person name="Gilbert D."/>
            <person name="Gnerre S."/>
            <person name="Godfrey J."/>
            <person name="Good R."/>
            <person name="Gotea V."/>
            <person name="Gravely B."/>
            <person name="Greenberg A.J."/>
            <person name="Griffiths-Jones S."/>
            <person name="Gross S."/>
            <person name="Guigo R."/>
            <person name="Gustafson E.A."/>
            <person name="Haerty W."/>
            <person name="Hahn M.W."/>
            <person name="Halligan D.L."/>
            <person name="Halpern A.L."/>
            <person name="Halter G.M."/>
            <person name="Han M.V."/>
            <person name="Heger A."/>
            <person name="Hillier L."/>
            <person name="Hinrichs A.S."/>
            <person name="Holmes I."/>
            <person name="Hoskins R.A."/>
            <person name="Hubisz M.J."/>
            <person name="Hultmark D."/>
            <person name="Huntley M.A."/>
            <person name="Jaffe D.B."/>
            <person name="Jagadeeshan S."/>
            <person name="Jeck W.R."/>
            <person name="Johnson J."/>
            <person name="Jones C.D."/>
            <person name="Jordan W.C."/>
            <person name="Karpen G.H."/>
            <person name="Kataoka E."/>
            <person name="Keightley P.D."/>
            <person name="Kheradpour P."/>
            <person name="Kirkness E.F."/>
            <person name="Koerich L.B."/>
            <person name="Kristiansen K."/>
            <person name="Kudrna D."/>
            <person name="Kulathinal R.J."/>
            <person name="Kumar S."/>
            <person name="Kwok R."/>
            <person name="Lander E."/>
            <person name="Langley C.H."/>
            <person name="Lapoint R."/>
            <person name="Lazzaro B.P."/>
            <person name="Lee S.J."/>
            <person name="Levesque L."/>
            <person name="Li R."/>
            <person name="Lin C.F."/>
            <person name="Lin M.F."/>
            <person name="Lindblad-Toh K."/>
            <person name="Llopart A."/>
            <person name="Long M."/>
            <person name="Low L."/>
            <person name="Lozovsky E."/>
            <person name="Lu J."/>
            <person name="Luo M."/>
            <person name="Machado C.A."/>
            <person name="Makalowski W."/>
            <person name="Marzo M."/>
            <person name="Matsuda M."/>
            <person name="Matzkin L."/>
            <person name="McAllister B."/>
            <person name="McBride C.S."/>
            <person name="McKernan B."/>
            <person name="McKernan K."/>
            <person name="Mendez-Lago M."/>
            <person name="Minx P."/>
            <person name="Mollenhauer M.U."/>
            <person name="Montooth K."/>
            <person name="Mount S.M."/>
            <person name="Mu X."/>
            <person name="Myers E."/>
            <person name="Negre B."/>
            <person name="Newfeld S."/>
            <person name="Nielsen R."/>
            <person name="Noor M.A."/>
            <person name="O'Grady P."/>
            <person name="Pachter L."/>
            <person name="Papaceit M."/>
            <person name="Parisi M.J."/>
            <person name="Parisi M."/>
            <person name="Parts L."/>
            <person name="Pedersen J.S."/>
            <person name="Pesole G."/>
            <person name="Phillippy A.M."/>
            <person name="Ponting C.P."/>
            <person name="Pop M."/>
            <person name="Porcelli D."/>
            <person name="Powell J.R."/>
            <person name="Prohaska S."/>
            <person name="Pruitt K."/>
            <person name="Puig M."/>
            <person name="Quesneville H."/>
            <person name="Ram K.R."/>
            <person name="Rand D."/>
            <person name="Rasmussen M.D."/>
            <person name="Reed L.K."/>
            <person name="Reenan R."/>
            <person name="Reily A."/>
            <person name="Remington K.A."/>
            <person name="Rieger T.T."/>
            <person name="Ritchie M.G."/>
            <person name="Robin C."/>
            <person name="Rogers Y.H."/>
            <person name="Rohde C."/>
            <person name="Rozas J."/>
            <person name="Rubenfield M.J."/>
            <person name="Ruiz A."/>
            <person name="Russo S."/>
            <person name="Salzberg S.L."/>
            <person name="Sanchez-Gracia A."/>
            <person name="Saranga D.J."/>
            <person name="Sato H."/>
            <person name="Schaeffer S.W."/>
            <person name="Schatz M.C."/>
            <person name="Schlenke T."/>
            <person name="Schwartz R."/>
            <person name="Segarra C."/>
            <person name="Singh R.S."/>
            <person name="Sirot L."/>
            <person name="Sirota M."/>
            <person name="Sisneros N.B."/>
            <person name="Smith C.D."/>
            <person name="Smith T.F."/>
            <person name="Spieth J."/>
            <person name="Stage D.E."/>
            <person name="Stark A."/>
            <person name="Stephan W."/>
            <person name="Strausberg R.L."/>
            <person name="Strempel S."/>
            <person name="Sturgill D."/>
            <person name="Sutton G."/>
            <person name="Sutton G.G."/>
            <person name="Tao W."/>
            <person name="Teichmann S."/>
            <person name="Tobari Y.N."/>
            <person name="Tomimura Y."/>
            <person name="Tsolas J.M."/>
            <person name="Valente V.L."/>
            <person name="Venter E."/>
            <person name="Venter J.C."/>
            <person name="Vicario S."/>
            <person name="Vieira F.G."/>
            <person name="Vilella A.J."/>
            <person name="Villasante A."/>
            <person name="Walenz B."/>
            <person name="Wang J."/>
            <person name="Wasserman M."/>
            <person name="Watts T."/>
            <person name="Wilson D."/>
            <person name="Wilson R.K."/>
            <person name="Wing R.A."/>
            <person name="Wolfner M.F."/>
            <person name="Wong A."/>
            <person name="Wong G.K."/>
            <person name="Wu C.I."/>
            <person name="Wu G."/>
            <person name="Yamamoto D."/>
            <person name="Yang H.P."/>
            <person name="Yang S.P."/>
            <person name="Yorke J.A."/>
            <person name="Yoshida K."/>
            <person name="Zdobnov E."/>
            <person name="Zhang P."/>
            <person name="Zhang Y."/>
            <person name="Zimin A.V."/>
            <person name="Baldwin J."/>
            <person name="Abdouelleil A."/>
            <person name="Abdulkadir J."/>
            <person name="Abebe A."/>
            <person name="Abera B."/>
            <person name="Abreu J."/>
            <person name="Acer S.C."/>
            <person name="Aftuck L."/>
            <person name="Alexander A."/>
            <person name="An P."/>
            <person name="Anderson E."/>
            <person name="Anderson S."/>
            <person name="Arachi H."/>
            <person name="Azer M."/>
            <person name="Bachantsang P."/>
            <person name="Barry A."/>
            <person name="Bayul T."/>
            <person name="Berlin A."/>
            <person name="Bessette D."/>
            <person name="Bloom T."/>
            <person name="Blye J."/>
            <person name="Boguslavskiy L."/>
            <person name="Bonnet C."/>
            <person name="Boukhgalter B."/>
            <person name="Bourzgui I."/>
            <person name="Brown A."/>
            <person name="Cahill P."/>
            <person name="Channer S."/>
            <person name="Cheshatsang Y."/>
            <person name="Chuda L."/>
            <person name="Citroen M."/>
            <person name="Collymore A."/>
            <person name="Cooke P."/>
            <person name="Costello M."/>
            <person name="D'Aco K."/>
            <person name="Daza R."/>
            <person name="De Haan G."/>
            <person name="DeGray S."/>
            <person name="DeMaso C."/>
            <person name="Dhargay N."/>
            <person name="Dooley K."/>
            <person name="Dooley E."/>
            <person name="Doricent M."/>
            <person name="Dorje P."/>
            <person name="Dorjee K."/>
            <person name="Dupes A."/>
            <person name="Elong R."/>
            <person name="Falk J."/>
            <person name="Farina A."/>
            <person name="Faro S."/>
            <person name="Ferguson D."/>
            <person name="Fisher S."/>
            <person name="Foley C.D."/>
            <person name="Franke A."/>
            <person name="Friedrich D."/>
            <person name="Gadbois L."/>
            <person name="Gearin G."/>
            <person name="Gearin C.R."/>
            <person name="Giannoukos G."/>
            <person name="Goode T."/>
            <person name="Graham J."/>
            <person name="Grandbois E."/>
            <person name="Grewal S."/>
            <person name="Gyaltsen K."/>
            <person name="Hafez N."/>
            <person name="Hagos B."/>
            <person name="Hall J."/>
            <person name="Henson C."/>
            <person name="Hollinger A."/>
            <person name="Honan T."/>
            <person name="Huard M.D."/>
            <person name="Hughes L."/>
            <person name="Hurhula B."/>
            <person name="Husby M.E."/>
            <person name="Kamat A."/>
            <person name="Kanga B."/>
            <person name="Kashin S."/>
            <person name="Khazanovich D."/>
            <person name="Kisner P."/>
            <person name="Lance K."/>
            <person name="Lara M."/>
            <person name="Lee W."/>
            <person name="Lennon N."/>
            <person name="Letendre F."/>
            <person name="LeVine R."/>
            <person name="Lipovsky A."/>
            <person name="Liu X."/>
            <person name="Liu J."/>
            <person name="Liu S."/>
            <person name="Lokyitsang T."/>
            <person name="Lokyitsang Y."/>
            <person name="Lubonja R."/>
            <person name="Lui A."/>
            <person name="MacDonald P."/>
            <person name="Magnisalis V."/>
            <person name="Maru K."/>
            <person name="Matthews C."/>
            <person name="McCusker W."/>
            <person name="McDonough S."/>
            <person name="Mehta T."/>
            <person name="Meldrim J."/>
            <person name="Meneus L."/>
            <person name="Mihai O."/>
            <person name="Mihalev A."/>
            <person name="Mihova T."/>
            <person name="Mittelman R."/>
            <person name="Mlenga V."/>
            <person name="Montmayeur A."/>
            <person name="Mulrain L."/>
            <person name="Navidi A."/>
            <person name="Naylor J."/>
            <person name="Negash T."/>
            <person name="Nguyen T."/>
            <person name="Nguyen N."/>
            <person name="Nicol R."/>
            <person name="Norbu C."/>
            <person name="Norbu N."/>
            <person name="Novod N."/>
            <person name="O'Neill B."/>
            <person name="Osman S."/>
            <person name="Markiewicz E."/>
            <person name="Oyono O.L."/>
            <person name="Patti C."/>
            <person name="Phunkhang P."/>
            <person name="Pierre F."/>
            <person name="Priest M."/>
            <person name="Raghuraman S."/>
            <person name="Rege F."/>
            <person name="Reyes R."/>
            <person name="Rise C."/>
            <person name="Rogov P."/>
            <person name="Ross K."/>
            <person name="Ryan E."/>
            <person name="Settipalli S."/>
            <person name="Shea T."/>
            <person name="Sherpa N."/>
            <person name="Shi L."/>
            <person name="Shih D."/>
            <person name="Sparrow T."/>
            <person name="Spaulding J."/>
            <person name="Stalker J."/>
            <person name="Stange-Thomann N."/>
            <person name="Stavropoulos S."/>
            <person name="Stone C."/>
            <person name="Strader C."/>
            <person name="Tesfaye S."/>
            <person name="Thomson T."/>
            <person name="Thoulutsang Y."/>
            <person name="Thoulutsang D."/>
            <person name="Topham K."/>
            <person name="Topping I."/>
            <person name="Tsamla T."/>
            <person name="Vassiliev H."/>
            <person name="Vo A."/>
            <person name="Wangchuk T."/>
            <person name="Wangdi T."/>
            <person name="Weiand M."/>
            <person name="Wilkinson J."/>
            <person name="Wilson A."/>
            <person name="Yadav S."/>
            <person name="Young G."/>
            <person name="Yu Q."/>
            <person name="Zembek L."/>
            <person name="Zhong D."/>
            <person name="Zimmer A."/>
            <person name="Zwirko Z."/>
            <person name="Jaffe D.B."/>
            <person name="Alvarez P."/>
            <person name="Brockman W."/>
            <person name="Butler J."/>
            <person name="Chin C."/>
            <person name="Gnerre S."/>
            <person name="Grabherr M."/>
            <person name="Kleber M."/>
            <person name="Mauceli E."/>
            <person name="MacCallum I."/>
        </authorList>
    </citation>
    <scope>NUCLEOTIDE SEQUENCE [LARGE SCALE GENOMIC DNA]</scope>
    <source>
        <strain evidence="2">Tucson 15287-2541.00</strain>
    </source>
</reference>
<evidence type="ECO:0000313" key="1">
    <source>
        <dbReference type="EMBL" id="EDV99492.1"/>
    </source>
</evidence>
<name>B4JP67_DROGR</name>
<dbReference type="PhylomeDB" id="B4JP67"/>
<dbReference type="Proteomes" id="UP000001070">
    <property type="component" value="Unassembled WGS sequence"/>
</dbReference>
<evidence type="ECO:0000313" key="2">
    <source>
        <dbReference type="Proteomes" id="UP000001070"/>
    </source>
</evidence>
<keyword evidence="2" id="KW-1185">Reference proteome</keyword>
<dbReference type="EMBL" id="CH916372">
    <property type="protein sequence ID" value="EDV99492.1"/>
    <property type="molecule type" value="Genomic_DNA"/>
</dbReference>
<dbReference type="OMA" id="WMDNENA"/>
<proteinExistence type="predicted"/>
<sequence>MPQIWMDNENAGANLLPRSARKAIGESAGKKSVLSKLDNVINSQKSHLTPFKGQNTKWPLSCAPKLSLCKETLQKQYRRQQEQHQKKRDAGLLIEGGQWKAAEFNAANDLYVRSADPNDSLDLIDYMQFPTQKCLRNCQKPISQNLMEPLLSKELIDKLLNNTFAEDDLTVPDVPAYPNLDQDEFALMSLEHKLSESVEKSTEVFEVMLPPVLYDIDFDEEPFKF</sequence>
<protein>
    <submittedName>
        <fullName evidence="1">GH13880</fullName>
    </submittedName>
</protein>
<organism evidence="2">
    <name type="scientific">Drosophila grimshawi</name>
    <name type="common">Hawaiian fruit fly</name>
    <name type="synonym">Idiomyia grimshawi</name>
    <dbReference type="NCBI Taxonomy" id="7222"/>
    <lineage>
        <taxon>Eukaryota</taxon>
        <taxon>Metazoa</taxon>
        <taxon>Ecdysozoa</taxon>
        <taxon>Arthropoda</taxon>
        <taxon>Hexapoda</taxon>
        <taxon>Insecta</taxon>
        <taxon>Pterygota</taxon>
        <taxon>Neoptera</taxon>
        <taxon>Endopterygota</taxon>
        <taxon>Diptera</taxon>
        <taxon>Brachycera</taxon>
        <taxon>Muscomorpha</taxon>
        <taxon>Ephydroidea</taxon>
        <taxon>Drosophilidae</taxon>
        <taxon>Drosophila</taxon>
        <taxon>Hawaiian Drosophila</taxon>
    </lineage>
</organism>
<dbReference type="STRING" id="7222.B4JP67"/>
<dbReference type="eggNOG" id="ENOG502THTT">
    <property type="taxonomic scope" value="Eukaryota"/>
</dbReference>